<dbReference type="EMBL" id="SMBP01000002">
    <property type="protein sequence ID" value="TCU63156.1"/>
    <property type="molecule type" value="Genomic_DNA"/>
</dbReference>
<evidence type="ECO:0000313" key="2">
    <source>
        <dbReference type="Proteomes" id="UP000295773"/>
    </source>
</evidence>
<evidence type="ECO:0000313" key="1">
    <source>
        <dbReference type="EMBL" id="TCU63156.1"/>
    </source>
</evidence>
<dbReference type="RefSeq" id="WP_008687306.1">
    <property type="nucleotide sequence ID" value="NZ_AP024510.1"/>
</dbReference>
<dbReference type="Proteomes" id="UP000295773">
    <property type="component" value="Unassembled WGS sequence"/>
</dbReference>
<dbReference type="GO" id="GO:0000287">
    <property type="term" value="F:magnesium ion binding"/>
    <property type="evidence" value="ECO:0007669"/>
    <property type="project" value="TreeGrafter"/>
</dbReference>
<evidence type="ECO:0008006" key="3">
    <source>
        <dbReference type="Google" id="ProtNLM"/>
    </source>
</evidence>
<comment type="caution">
    <text evidence="1">The sequence shown here is derived from an EMBL/GenBank/DDBJ whole genome shotgun (WGS) entry which is preliminary data.</text>
</comment>
<gene>
    <name evidence="1" type="ORF">EDD61_102159</name>
</gene>
<dbReference type="InterPro" id="IPR023214">
    <property type="entry name" value="HAD_sf"/>
</dbReference>
<proteinExistence type="predicted"/>
<dbReference type="GeneID" id="73796387"/>
<dbReference type="Gene3D" id="3.30.1240.10">
    <property type="match status" value="1"/>
</dbReference>
<dbReference type="NCBIfam" id="TIGR01484">
    <property type="entry name" value="HAD-SF-IIB"/>
    <property type="match status" value="1"/>
</dbReference>
<dbReference type="InterPro" id="IPR000150">
    <property type="entry name" value="Cof"/>
</dbReference>
<dbReference type="Gene3D" id="3.40.50.1000">
    <property type="entry name" value="HAD superfamily/HAD-like"/>
    <property type="match status" value="1"/>
</dbReference>
<name>A0A4R3TNE5_9FIRM</name>
<dbReference type="PROSITE" id="PS01229">
    <property type="entry name" value="COF_2"/>
    <property type="match status" value="1"/>
</dbReference>
<organism evidence="1 2">
    <name type="scientific">Longicatena caecimuris</name>
    <dbReference type="NCBI Taxonomy" id="1796635"/>
    <lineage>
        <taxon>Bacteria</taxon>
        <taxon>Bacillati</taxon>
        <taxon>Bacillota</taxon>
        <taxon>Erysipelotrichia</taxon>
        <taxon>Erysipelotrichales</taxon>
        <taxon>Erysipelotrichaceae</taxon>
        <taxon>Longicatena</taxon>
    </lineage>
</organism>
<dbReference type="NCBIfam" id="TIGR00099">
    <property type="entry name" value="Cof-subfamily"/>
    <property type="match status" value="1"/>
</dbReference>
<reference evidence="1 2" key="1">
    <citation type="submission" date="2019-03" db="EMBL/GenBank/DDBJ databases">
        <title>Genomic Encyclopedia of Type Strains, Phase IV (KMG-IV): sequencing the most valuable type-strain genomes for metagenomic binning, comparative biology and taxonomic classification.</title>
        <authorList>
            <person name="Goeker M."/>
        </authorList>
    </citation>
    <scope>NUCLEOTIDE SEQUENCE [LARGE SCALE GENOMIC DNA]</scope>
    <source>
        <strain evidence="1 2">DSM 29481</strain>
    </source>
</reference>
<dbReference type="SUPFAM" id="SSF56784">
    <property type="entry name" value="HAD-like"/>
    <property type="match status" value="1"/>
</dbReference>
<accession>A0A4R3TNE5</accession>
<dbReference type="CDD" id="cd07516">
    <property type="entry name" value="HAD_Pase"/>
    <property type="match status" value="1"/>
</dbReference>
<dbReference type="SFLD" id="SFLDG01140">
    <property type="entry name" value="C2.B:_Phosphomannomutase_and_P"/>
    <property type="match status" value="1"/>
</dbReference>
<dbReference type="SFLD" id="SFLDS00003">
    <property type="entry name" value="Haloacid_Dehalogenase"/>
    <property type="match status" value="1"/>
</dbReference>
<dbReference type="GO" id="GO:0016791">
    <property type="term" value="F:phosphatase activity"/>
    <property type="evidence" value="ECO:0007669"/>
    <property type="project" value="UniProtKB-ARBA"/>
</dbReference>
<dbReference type="PANTHER" id="PTHR10000:SF8">
    <property type="entry name" value="HAD SUPERFAMILY HYDROLASE-LIKE, TYPE 3"/>
    <property type="match status" value="1"/>
</dbReference>
<dbReference type="GO" id="GO:0005829">
    <property type="term" value="C:cytosol"/>
    <property type="evidence" value="ECO:0007669"/>
    <property type="project" value="TreeGrafter"/>
</dbReference>
<keyword evidence="2" id="KW-1185">Reference proteome</keyword>
<dbReference type="PROSITE" id="PS01228">
    <property type="entry name" value="COF_1"/>
    <property type="match status" value="1"/>
</dbReference>
<dbReference type="InterPro" id="IPR036412">
    <property type="entry name" value="HAD-like_sf"/>
</dbReference>
<dbReference type="PANTHER" id="PTHR10000">
    <property type="entry name" value="PHOSPHOSERINE PHOSPHATASE"/>
    <property type="match status" value="1"/>
</dbReference>
<sequence length="287" mass="32437">MAIKLIALDLDGTLLTSKKTIDEETKKRLLEVQKMGISIAIATGRDKGGIDFVSKPLHLEEGKNFVAGVNGQIIYDFAKKEYYVDGVFGAEDAKNVMRLGKKYDFEVISCCGYDNYDFISKKLKAKKKIRSLLFGAPMDYGFNQGKRRFLPIQDCEYEITQDINKFVLIQTAAYFKKHLNSIRRELSDYDILEVGPAWIEIMPKGVSKGSALLKIGKENHISPDEMMAFGDAENDLTMFQSVRYGIAMGNAMESLKRYAYDVTDTNDQMGIAKALDKYIFYPARAKK</sequence>
<dbReference type="AlphaFoldDB" id="A0A4R3TNE5"/>
<dbReference type="Pfam" id="PF08282">
    <property type="entry name" value="Hydrolase_3"/>
    <property type="match status" value="1"/>
</dbReference>
<protein>
    <recommendedName>
        <fullName evidence="3">Cof subfamily protein (Haloacid dehalogenase superfamily)/HAD superfamily hydrolase (TIGR01484 family)</fullName>
    </recommendedName>
</protein>
<dbReference type="InterPro" id="IPR006379">
    <property type="entry name" value="HAD-SF_hydro_IIB"/>
</dbReference>